<dbReference type="CDD" id="cd00616">
    <property type="entry name" value="AHBA_syn"/>
    <property type="match status" value="1"/>
</dbReference>
<dbReference type="GO" id="GO:0008483">
    <property type="term" value="F:transaminase activity"/>
    <property type="evidence" value="ECO:0007669"/>
    <property type="project" value="TreeGrafter"/>
</dbReference>
<evidence type="ECO:0000313" key="3">
    <source>
        <dbReference type="EMBL" id="CEG13942.1"/>
    </source>
</evidence>
<dbReference type="Gene3D" id="3.40.640.10">
    <property type="entry name" value="Type I PLP-dependent aspartate aminotransferase-like (Major domain)"/>
    <property type="match status" value="1"/>
</dbReference>
<dbReference type="Gene3D" id="3.90.1150.10">
    <property type="entry name" value="Aspartate Aminotransferase, domain 1"/>
    <property type="match status" value="1"/>
</dbReference>
<dbReference type="InterPro" id="IPR015422">
    <property type="entry name" value="PyrdxlP-dep_Trfase_small"/>
</dbReference>
<dbReference type="InterPro" id="IPR000653">
    <property type="entry name" value="DegT/StrS_aminotransferase"/>
</dbReference>
<dbReference type="InterPro" id="IPR015421">
    <property type="entry name" value="PyrdxlP-dep_Trfase_major"/>
</dbReference>
<sequence length="340" mass="38884">MQKGHFILGEEVEKFEYEFAKYIGVKYCVGVGNGLEALQIGLMSLKIGKGDEVITTPLSAVASSLAIKLCGAEPVFVDIDNCFHIDATKIEKYITKKTKAILGVHLYGQPFDVENVARICKKYNLYLIEDCAQAHGSAFKNKKVGTFGDIGCFSFYPTKNLGAFGDGGAVVTNSKKIYEFSRMARNYGQKNIYEHPILGLNSRLDELQAGILQIKLKFLDKYNTRRRQIAFMYNNGLKDIKTIKLPKERPFFYHIYHLFAIEAEERDKLQEFLKKKGIATLVHYPRPIHKQPIFKEYNTLKLPLVEKKVDKILSLPVHPLLTDKEVKYIINCVREFYSYK</sequence>
<evidence type="ECO:0000256" key="1">
    <source>
        <dbReference type="ARBA" id="ARBA00022898"/>
    </source>
</evidence>
<gene>
    <name evidence="3" type="primary">degT</name>
    <name evidence="3" type="ORF">MSIBF_A740004</name>
</gene>
<evidence type="ECO:0000256" key="2">
    <source>
        <dbReference type="ARBA" id="ARBA00037999"/>
    </source>
</evidence>
<dbReference type="GO" id="GO:0030170">
    <property type="term" value="F:pyridoxal phosphate binding"/>
    <property type="evidence" value="ECO:0007669"/>
    <property type="project" value="TreeGrafter"/>
</dbReference>
<dbReference type="GO" id="GO:0000271">
    <property type="term" value="P:polysaccharide biosynthetic process"/>
    <property type="evidence" value="ECO:0007669"/>
    <property type="project" value="TreeGrafter"/>
</dbReference>
<dbReference type="InterPro" id="IPR015424">
    <property type="entry name" value="PyrdxlP-dep_Trfase"/>
</dbReference>
<accession>A0A098ED81</accession>
<dbReference type="EMBL" id="CCXY01000440">
    <property type="protein sequence ID" value="CEG13942.1"/>
    <property type="molecule type" value="Genomic_DNA"/>
</dbReference>
<keyword evidence="1" id="KW-0663">Pyridoxal phosphate</keyword>
<dbReference type="SUPFAM" id="SSF53383">
    <property type="entry name" value="PLP-dependent transferases"/>
    <property type="match status" value="1"/>
</dbReference>
<dbReference type="PANTHER" id="PTHR30244:SF36">
    <property type="entry name" value="3-OXO-GLUCOSE-6-PHOSPHATE:GLUTAMATE AMINOTRANSFERASE"/>
    <property type="match status" value="1"/>
</dbReference>
<reference evidence="3" key="1">
    <citation type="submission" date="2014-09" db="EMBL/GenBank/DDBJ databases">
        <authorList>
            <person name="Probst J Alexander"/>
        </authorList>
    </citation>
    <scope>NUCLEOTIDE SEQUENCE</scope>
</reference>
<dbReference type="Pfam" id="PF01041">
    <property type="entry name" value="DegT_DnrJ_EryC1"/>
    <property type="match status" value="1"/>
</dbReference>
<name>A0A098ED81_9ZZZZ</name>
<comment type="similarity">
    <text evidence="2">Belongs to the DegT/DnrJ/EryC1 family.</text>
</comment>
<proteinExistence type="inferred from homology"/>
<organism evidence="3">
    <name type="scientific">groundwater metagenome</name>
    <dbReference type="NCBI Taxonomy" id="717931"/>
    <lineage>
        <taxon>unclassified sequences</taxon>
        <taxon>metagenomes</taxon>
        <taxon>ecological metagenomes</taxon>
    </lineage>
</organism>
<dbReference type="AlphaFoldDB" id="A0A098ED81"/>
<dbReference type="PIRSF" id="PIRSF000390">
    <property type="entry name" value="PLP_StrS"/>
    <property type="match status" value="1"/>
</dbReference>
<protein>
    <submittedName>
        <fullName evidence="3">Pleiotropic regulatory protein</fullName>
    </submittedName>
</protein>
<dbReference type="PANTHER" id="PTHR30244">
    <property type="entry name" value="TRANSAMINASE"/>
    <property type="match status" value="1"/>
</dbReference>